<feature type="transmembrane region" description="Helical" evidence="1">
    <location>
        <begin position="335"/>
        <end position="357"/>
    </location>
</feature>
<protein>
    <submittedName>
        <fullName evidence="2">NnrS family protein</fullName>
    </submittedName>
</protein>
<reference evidence="2 3" key="1">
    <citation type="journal article" date="2015" name="Int. J. Syst. Evol. Microbiol.">
        <title>Halomonas salicampi sp. nov., a halotolerant and alkalitolerant bacterium isolated from a saltern soil.</title>
        <authorList>
            <person name="Lee J.C."/>
            <person name="Kim Y.S."/>
            <person name="Yun B.S."/>
            <person name="Whang K.S."/>
        </authorList>
    </citation>
    <scope>NUCLEOTIDE SEQUENCE [LARGE SCALE GENOMIC DNA]</scope>
    <source>
        <strain evidence="2 3">BH103</strain>
    </source>
</reference>
<keyword evidence="3" id="KW-1185">Reference proteome</keyword>
<dbReference type="EMBL" id="JACCDF010000011">
    <property type="protein sequence ID" value="NYS61672.1"/>
    <property type="molecule type" value="Genomic_DNA"/>
</dbReference>
<sequence>MSNTALAQRFPLLRLAFRPFFLLGALFSVLAMLVWLAFWHGNLWITPHGGMLWWHQHEMLFGFASAIITGFLLTAVQNWTGRPSLSGGPLLGLVALWLTARLLLTYAPMLPGWLLLLVDVAFLPLVAFAMAKRVVAARMWRNLLFVPVLLLLALANATMHWGALQGDGLLIREAAHLALFLITTLMVLLGGRVIPFFTSRKLGIKPPEPHRVIEFASLGAMVAVVLLQTLITLSDVRANTLLAALLLIAAGANAWRLVRWQGWLSFREPLLWGLHVSYAFIPLGLLLWAWQLFAGQRVETALHALTIGSIGTMMLAMMSRVSLGHTGRVIRTLPGIGIALAGLLVAALLRSVWLLVFPQTSHWVYSVVILIWCLSYLVFVLHYSVPLLSARPDGKNG</sequence>
<feature type="transmembrane region" description="Helical" evidence="1">
    <location>
        <begin position="113"/>
        <end position="131"/>
    </location>
</feature>
<feature type="transmembrane region" description="Helical" evidence="1">
    <location>
        <begin position="88"/>
        <end position="107"/>
    </location>
</feature>
<proteinExistence type="predicted"/>
<dbReference type="RefSeq" id="WP_179930997.1">
    <property type="nucleotide sequence ID" value="NZ_JACCDF010000011.1"/>
</dbReference>
<feature type="transmembrane region" description="Helical" evidence="1">
    <location>
        <begin position="143"/>
        <end position="162"/>
    </location>
</feature>
<feature type="transmembrane region" description="Helical" evidence="1">
    <location>
        <begin position="174"/>
        <end position="194"/>
    </location>
</feature>
<keyword evidence="1" id="KW-0812">Transmembrane</keyword>
<accession>A0A7Z0RVJ8</accession>
<feature type="transmembrane region" description="Helical" evidence="1">
    <location>
        <begin position="20"/>
        <end position="39"/>
    </location>
</feature>
<dbReference type="Proteomes" id="UP000586119">
    <property type="component" value="Unassembled WGS sequence"/>
</dbReference>
<gene>
    <name evidence="2" type="ORF">HZS81_13015</name>
</gene>
<organism evidence="2 3">
    <name type="scientific">Vreelandella salicampi</name>
    <dbReference type="NCBI Taxonomy" id="1449798"/>
    <lineage>
        <taxon>Bacteria</taxon>
        <taxon>Pseudomonadati</taxon>
        <taxon>Pseudomonadota</taxon>
        <taxon>Gammaproteobacteria</taxon>
        <taxon>Oceanospirillales</taxon>
        <taxon>Halomonadaceae</taxon>
        <taxon>Vreelandella</taxon>
    </lineage>
</organism>
<comment type="caution">
    <text evidence="2">The sequence shown here is derived from an EMBL/GenBank/DDBJ whole genome shotgun (WGS) entry which is preliminary data.</text>
</comment>
<keyword evidence="1" id="KW-0472">Membrane</keyword>
<keyword evidence="1" id="KW-1133">Transmembrane helix</keyword>
<evidence type="ECO:0000313" key="3">
    <source>
        <dbReference type="Proteomes" id="UP000586119"/>
    </source>
</evidence>
<feature type="transmembrane region" description="Helical" evidence="1">
    <location>
        <begin position="270"/>
        <end position="290"/>
    </location>
</feature>
<feature type="transmembrane region" description="Helical" evidence="1">
    <location>
        <begin position="215"/>
        <end position="234"/>
    </location>
</feature>
<feature type="transmembrane region" description="Helical" evidence="1">
    <location>
        <begin position="302"/>
        <end position="323"/>
    </location>
</feature>
<feature type="transmembrane region" description="Helical" evidence="1">
    <location>
        <begin position="240"/>
        <end position="258"/>
    </location>
</feature>
<evidence type="ECO:0000313" key="2">
    <source>
        <dbReference type="EMBL" id="NYS61672.1"/>
    </source>
</evidence>
<name>A0A7Z0RVJ8_9GAMM</name>
<dbReference type="Pfam" id="PF05940">
    <property type="entry name" value="NnrS"/>
    <property type="match status" value="1"/>
</dbReference>
<dbReference type="AlphaFoldDB" id="A0A7Z0RVJ8"/>
<feature type="transmembrane region" description="Helical" evidence="1">
    <location>
        <begin position="363"/>
        <end position="385"/>
    </location>
</feature>
<evidence type="ECO:0000256" key="1">
    <source>
        <dbReference type="SAM" id="Phobius"/>
    </source>
</evidence>
<dbReference type="InterPro" id="IPR010266">
    <property type="entry name" value="NnrS"/>
</dbReference>
<feature type="transmembrane region" description="Helical" evidence="1">
    <location>
        <begin position="59"/>
        <end position="76"/>
    </location>
</feature>